<evidence type="ECO:0000256" key="3">
    <source>
        <dbReference type="ARBA" id="ARBA00022989"/>
    </source>
</evidence>
<evidence type="ECO:0000256" key="4">
    <source>
        <dbReference type="ARBA" id="ARBA00023136"/>
    </source>
</evidence>
<dbReference type="STRING" id="1676925.ENSPKIP00000034366"/>
<evidence type="ECO:0000256" key="2">
    <source>
        <dbReference type="ARBA" id="ARBA00022692"/>
    </source>
</evidence>
<sequence length="339" mass="37619">MIRGAWMYRREDDAVLKICCTPKQNDKPCADSERAQKWRMSLASLLVFTVLLSDHLWLCAGVKLRSKDKNSRKYWNNATDGDHAVQNEGNCGLPLSSLTKSAAPSPHCTEARNHQNLESSCTTLHWKKRGAGSSLTTHNRSSLSPQLLLTYFRNFSLSFCGSYTISDLLVGMASPDGLNCSLQNLIWDLVSGGVDEEGSCNSCIQAYMRLDQHAQEKYEEFDFLFLKYLSEDYSVRSRTEDCKVELCSQFCHRTDTFTAVGNKAAKWPTKPGYVQNISVPPRASASTGFPASSTAWRFKPAAPLCCLTMGIWFMGDYPVSSVQVSISDLLPCSGSCTCS</sequence>
<dbReference type="GO" id="GO:0098703">
    <property type="term" value="P:calcium ion import across plasma membrane"/>
    <property type="evidence" value="ECO:0007669"/>
    <property type="project" value="TreeGrafter"/>
</dbReference>
<evidence type="ECO:0000256" key="5">
    <source>
        <dbReference type="ARBA" id="ARBA00023180"/>
    </source>
</evidence>
<protein>
    <submittedName>
        <fullName evidence="7">NALCN channel auxiliary factor 2</fullName>
    </submittedName>
</protein>
<keyword evidence="2" id="KW-0812">Transmembrane</keyword>
<evidence type="ECO:0000313" key="7">
    <source>
        <dbReference type="Ensembl" id="ENSPKIP00000034366.1"/>
    </source>
</evidence>
<comment type="subcellular location">
    <subcellularLocation>
        <location evidence="1">Membrane</location>
        <topology evidence="1">Multi-pass membrane protein</topology>
    </subcellularLocation>
</comment>
<keyword evidence="4" id="KW-0472">Membrane</keyword>
<keyword evidence="8" id="KW-1185">Reference proteome</keyword>
<reference evidence="7" key="1">
    <citation type="submission" date="2025-08" db="UniProtKB">
        <authorList>
            <consortium name="Ensembl"/>
        </authorList>
    </citation>
    <scope>IDENTIFICATION</scope>
</reference>
<evidence type="ECO:0000256" key="1">
    <source>
        <dbReference type="ARBA" id="ARBA00004141"/>
    </source>
</evidence>
<keyword evidence="3" id="KW-1133">Transmembrane helix</keyword>
<reference evidence="7" key="2">
    <citation type="submission" date="2025-09" db="UniProtKB">
        <authorList>
            <consortium name="Ensembl"/>
        </authorList>
    </citation>
    <scope>IDENTIFICATION</scope>
</reference>
<proteinExistence type="inferred from homology"/>
<dbReference type="GO" id="GO:0015275">
    <property type="term" value="F:stretch-activated, monoatomic cation-selective, calcium channel activity"/>
    <property type="evidence" value="ECO:0007669"/>
    <property type="project" value="TreeGrafter"/>
</dbReference>
<dbReference type="PANTHER" id="PTHR15819">
    <property type="entry name" value="TRANSMEMBRANE PROTEIN FAM155"/>
    <property type="match status" value="1"/>
</dbReference>
<dbReference type="Proteomes" id="UP000261540">
    <property type="component" value="Unplaced"/>
</dbReference>
<keyword evidence="5" id="KW-0325">Glycoprotein</keyword>
<dbReference type="InterPro" id="IPR055288">
    <property type="entry name" value="NALCN_aux_factor_1/2"/>
</dbReference>
<dbReference type="GO" id="GO:0005886">
    <property type="term" value="C:plasma membrane"/>
    <property type="evidence" value="ECO:0007669"/>
    <property type="project" value="TreeGrafter"/>
</dbReference>
<comment type="similarity">
    <text evidence="6">Belongs to the NALF family.</text>
</comment>
<evidence type="ECO:0000256" key="6">
    <source>
        <dbReference type="ARBA" id="ARBA00029445"/>
    </source>
</evidence>
<organism evidence="7 8">
    <name type="scientific">Paramormyrops kingsleyae</name>
    <dbReference type="NCBI Taxonomy" id="1676925"/>
    <lineage>
        <taxon>Eukaryota</taxon>
        <taxon>Metazoa</taxon>
        <taxon>Chordata</taxon>
        <taxon>Craniata</taxon>
        <taxon>Vertebrata</taxon>
        <taxon>Euteleostomi</taxon>
        <taxon>Actinopterygii</taxon>
        <taxon>Neopterygii</taxon>
        <taxon>Teleostei</taxon>
        <taxon>Osteoglossocephala</taxon>
        <taxon>Osteoglossomorpha</taxon>
        <taxon>Osteoglossiformes</taxon>
        <taxon>Mormyridae</taxon>
        <taxon>Paramormyrops</taxon>
    </lineage>
</organism>
<dbReference type="AlphaFoldDB" id="A0A3B3SW58"/>
<accession>A0A3B3SW58</accession>
<dbReference type="Ensembl" id="ENSPKIT00000015276.1">
    <property type="protein sequence ID" value="ENSPKIP00000034366.1"/>
    <property type="gene ID" value="ENSPKIG00000013732.1"/>
</dbReference>
<evidence type="ECO:0000313" key="8">
    <source>
        <dbReference type="Proteomes" id="UP000261540"/>
    </source>
</evidence>
<dbReference type="GeneTree" id="ENSGT00940000161362"/>
<dbReference type="PANTHER" id="PTHR15819:SF8">
    <property type="entry name" value="NALCN CHANNEL AUXILIARY FACTOR 2"/>
    <property type="match status" value="1"/>
</dbReference>
<name>A0A3B3SW58_9TELE</name>